<reference evidence="3" key="1">
    <citation type="submission" date="2016-03" db="EMBL/GenBank/DDBJ databases">
        <authorList>
            <person name="Guldener U."/>
        </authorList>
    </citation>
    <scope>NUCLEOTIDE SEQUENCE [LARGE SCALE GENOMIC DNA]</scope>
    <source>
        <strain evidence="3">04CH-RAC-A.6.1</strain>
    </source>
</reference>
<name>A0A1E1KBX6_9HELO</name>
<dbReference type="Pfam" id="PF00856">
    <property type="entry name" value="SET"/>
    <property type="match status" value="1"/>
</dbReference>
<protein>
    <recommendedName>
        <fullName evidence="1">SET domain-containing protein</fullName>
    </recommendedName>
</protein>
<dbReference type="Proteomes" id="UP000178912">
    <property type="component" value="Unassembled WGS sequence"/>
</dbReference>
<evidence type="ECO:0000259" key="1">
    <source>
        <dbReference type="Pfam" id="PF00856"/>
    </source>
</evidence>
<dbReference type="EMBL" id="FJUX01000022">
    <property type="protein sequence ID" value="CZS95539.1"/>
    <property type="molecule type" value="Genomic_DNA"/>
</dbReference>
<dbReference type="SUPFAM" id="SSF82199">
    <property type="entry name" value="SET domain"/>
    <property type="match status" value="1"/>
</dbReference>
<proteinExistence type="predicted"/>
<organism evidence="2 3">
    <name type="scientific">Rhynchosporium agropyri</name>
    <dbReference type="NCBI Taxonomy" id="914238"/>
    <lineage>
        <taxon>Eukaryota</taxon>
        <taxon>Fungi</taxon>
        <taxon>Dikarya</taxon>
        <taxon>Ascomycota</taxon>
        <taxon>Pezizomycotina</taxon>
        <taxon>Leotiomycetes</taxon>
        <taxon>Helotiales</taxon>
        <taxon>Ploettnerulaceae</taxon>
        <taxon>Rhynchosporium</taxon>
    </lineage>
</organism>
<sequence>MTPSPFNGTDLEGMENVFSTITVQDEDPPPPSPRFLKISISLDGSSVPSTMKRRLDALPIIAWSINARACPLDTSLHRLGLWNQDEKVVPSLELAEVMHNSQCRIEAPLMKGHHLYDPNFTATMLLGACLEPFAAFMAHNCDPSAKTIHEADELIIRATRDIAAGGGITRSWGSDNETQYSEIPALC</sequence>
<gene>
    <name evidence="2" type="ORF">RAG0_05138</name>
</gene>
<evidence type="ECO:0000313" key="3">
    <source>
        <dbReference type="Proteomes" id="UP000178912"/>
    </source>
</evidence>
<keyword evidence="3" id="KW-1185">Reference proteome</keyword>
<dbReference type="InterPro" id="IPR046341">
    <property type="entry name" value="SET_dom_sf"/>
</dbReference>
<evidence type="ECO:0000313" key="2">
    <source>
        <dbReference type="EMBL" id="CZS95539.1"/>
    </source>
</evidence>
<dbReference type="OrthoDB" id="62495at2759"/>
<accession>A0A1E1KBX6</accession>
<feature type="domain" description="SET" evidence="1">
    <location>
        <begin position="129"/>
        <end position="170"/>
    </location>
</feature>
<dbReference type="Gene3D" id="2.170.270.10">
    <property type="entry name" value="SET domain"/>
    <property type="match status" value="1"/>
</dbReference>
<dbReference type="InterPro" id="IPR001214">
    <property type="entry name" value="SET_dom"/>
</dbReference>
<dbReference type="AlphaFoldDB" id="A0A1E1KBX6"/>